<comment type="caution">
    <text evidence="1">The sequence shown here is derived from an EMBL/GenBank/DDBJ whole genome shotgun (WGS) entry which is preliminary data.</text>
</comment>
<dbReference type="EMBL" id="JARBHB010000003">
    <property type="protein sequence ID" value="KAJ8888829.1"/>
    <property type="molecule type" value="Genomic_DNA"/>
</dbReference>
<dbReference type="Proteomes" id="UP001159363">
    <property type="component" value="Chromosome 3"/>
</dbReference>
<evidence type="ECO:0008006" key="3">
    <source>
        <dbReference type="Google" id="ProtNLM"/>
    </source>
</evidence>
<accession>A0ABQ9HWS0</accession>
<name>A0ABQ9HWS0_9NEOP</name>
<proteinExistence type="predicted"/>
<keyword evidence="2" id="KW-1185">Reference proteome</keyword>
<reference evidence="1 2" key="1">
    <citation type="submission" date="2023-02" db="EMBL/GenBank/DDBJ databases">
        <title>LHISI_Scaffold_Assembly.</title>
        <authorList>
            <person name="Stuart O.P."/>
            <person name="Cleave R."/>
            <person name="Magrath M.J.L."/>
            <person name="Mikheyev A.S."/>
        </authorList>
    </citation>
    <scope>NUCLEOTIDE SEQUENCE [LARGE SCALE GENOMIC DNA]</scope>
    <source>
        <strain evidence="1">Daus_M_001</strain>
        <tissue evidence="1">Leg muscle</tissue>
    </source>
</reference>
<gene>
    <name evidence="1" type="ORF">PR048_008323</name>
</gene>
<evidence type="ECO:0000313" key="2">
    <source>
        <dbReference type="Proteomes" id="UP001159363"/>
    </source>
</evidence>
<protein>
    <recommendedName>
        <fullName evidence="3">HAT C-terminal dimerisation domain-containing protein</fullName>
    </recommendedName>
</protein>
<organism evidence="1 2">
    <name type="scientific">Dryococelus australis</name>
    <dbReference type="NCBI Taxonomy" id="614101"/>
    <lineage>
        <taxon>Eukaryota</taxon>
        <taxon>Metazoa</taxon>
        <taxon>Ecdysozoa</taxon>
        <taxon>Arthropoda</taxon>
        <taxon>Hexapoda</taxon>
        <taxon>Insecta</taxon>
        <taxon>Pterygota</taxon>
        <taxon>Neoptera</taxon>
        <taxon>Polyneoptera</taxon>
        <taxon>Phasmatodea</taxon>
        <taxon>Verophasmatodea</taxon>
        <taxon>Anareolatae</taxon>
        <taxon>Phasmatidae</taxon>
        <taxon>Eurycanthinae</taxon>
        <taxon>Dryococelus</taxon>
    </lineage>
</organism>
<evidence type="ECO:0000313" key="1">
    <source>
        <dbReference type="EMBL" id="KAJ8888829.1"/>
    </source>
</evidence>
<sequence>MNNPLMNDDIVRKIVSKYSCLLKMEVTYTSKALFGEYRLWSVKSDRKSNKEDSNQKTVIEHLSECGRDVFLVINMLLQVLAILPVSAATAERTFSTLKRV</sequence>